<feature type="chain" id="PRO_5001938422" evidence="1">
    <location>
        <begin position="27"/>
        <end position="176"/>
    </location>
</feature>
<accession>A0A098B2P4</accession>
<proteinExistence type="predicted"/>
<protein>
    <submittedName>
        <fullName evidence="2">Uncharacterized protein</fullName>
    </submittedName>
</protein>
<evidence type="ECO:0000256" key="1">
    <source>
        <dbReference type="SAM" id="SignalP"/>
    </source>
</evidence>
<reference evidence="2" key="1">
    <citation type="submission" date="2014-07" db="EMBL/GenBank/DDBJ databases">
        <authorList>
            <person name="Hornung V.Bastian."/>
        </authorList>
    </citation>
    <scope>NUCLEOTIDE SEQUENCE</scope>
    <source>
        <strain evidence="2">PCE-S</strain>
    </source>
</reference>
<organism evidence="2">
    <name type="scientific">Desulfitobacterium hafniense</name>
    <name type="common">Desulfitobacterium frappieri</name>
    <dbReference type="NCBI Taxonomy" id="49338"/>
    <lineage>
        <taxon>Bacteria</taxon>
        <taxon>Bacillati</taxon>
        <taxon>Bacillota</taxon>
        <taxon>Clostridia</taxon>
        <taxon>Eubacteriales</taxon>
        <taxon>Desulfitobacteriaceae</taxon>
        <taxon>Desulfitobacterium</taxon>
    </lineage>
</organism>
<dbReference type="PATRIC" id="fig|49338.4.peg.2946"/>
<gene>
    <name evidence="2" type="ORF">DPCES_2743</name>
</gene>
<sequence length="176" mass="20019">MKSKKRLIPFVLLVLIFSFIPLGAFAAFDDYGYNPQGRSFKGTLDNWEAFIHNQPAAAWDPEATDVMFLERKWDKRFAPMLTGEIPLQGAWQRAKLWQYLSGEQAGWTWRQELEVVYSPNQPIPGAMELTENEMGIPGFYCVKFKEWVTGPKGQKVTIEDLSVDSGIIQKALKAGE</sequence>
<keyword evidence="1" id="KW-0732">Signal</keyword>
<evidence type="ECO:0000313" key="2">
    <source>
        <dbReference type="EMBL" id="CDX02630.1"/>
    </source>
</evidence>
<feature type="signal peptide" evidence="1">
    <location>
        <begin position="1"/>
        <end position="26"/>
    </location>
</feature>
<dbReference type="RefSeq" id="WP_208925753.1">
    <property type="nucleotide sequence ID" value="NZ_LK996017.1"/>
</dbReference>
<dbReference type="AlphaFoldDB" id="A0A098B2P4"/>
<name>A0A098B2P4_DESHA</name>
<dbReference type="EMBL" id="LK996017">
    <property type="protein sequence ID" value="CDX02630.1"/>
    <property type="molecule type" value="Genomic_DNA"/>
</dbReference>